<dbReference type="InterPro" id="IPR035897">
    <property type="entry name" value="Toll_tir_struct_dom_sf"/>
</dbReference>
<evidence type="ECO:0000313" key="2">
    <source>
        <dbReference type="Proteomes" id="UP001189915"/>
    </source>
</evidence>
<reference evidence="1 2" key="1">
    <citation type="submission" date="2023-07" db="EMBL/GenBank/DDBJ databases">
        <authorList>
            <person name="Peeters C."/>
        </authorList>
    </citation>
    <scope>NUCLEOTIDE SEQUENCE [LARGE SCALE GENOMIC DNA]</scope>
    <source>
        <strain evidence="1 2">LMG 18091</strain>
    </source>
</reference>
<dbReference type="Proteomes" id="UP001189915">
    <property type="component" value="Unassembled WGS sequence"/>
</dbReference>
<dbReference type="Gene3D" id="3.40.50.10140">
    <property type="entry name" value="Toll/interleukin-1 receptor homology (TIR) domain"/>
    <property type="match status" value="1"/>
</dbReference>
<dbReference type="EMBL" id="CATWAF010000002">
    <property type="protein sequence ID" value="CAJ0690472.1"/>
    <property type="molecule type" value="Genomic_DNA"/>
</dbReference>
<evidence type="ECO:0008006" key="3">
    <source>
        <dbReference type="Google" id="ProtNLM"/>
    </source>
</evidence>
<sequence>MNIFLSWSKEPAKSIAQELRIVLPAILSGAKAWMSSRDIPRGTRWGESLAGQLEQTNVGIIIVTPTNKLEPWLYFEAGALSKSSATGQVHPLVIGMRPDELEIPLAQFQATAFNQADILALVQSLNKTMGSPSDPEEVRERFDRLWPALEARIAQACREHLSKADSPGPATPDHSNGLHLTRHHEEIIRTMVVGGDRNWSPDEIAHAVGIHVQRMIIYLDELTSHDYVDTILIIGKGTLYSLGRQGRRLAMDRGWI</sequence>
<organism evidence="1 2">
    <name type="scientific">Ralstonia wenshanensis</name>
    <dbReference type="NCBI Taxonomy" id="2842456"/>
    <lineage>
        <taxon>Bacteria</taxon>
        <taxon>Pseudomonadati</taxon>
        <taxon>Pseudomonadota</taxon>
        <taxon>Betaproteobacteria</taxon>
        <taxon>Burkholderiales</taxon>
        <taxon>Burkholderiaceae</taxon>
        <taxon>Ralstonia</taxon>
    </lineage>
</organism>
<accession>A0AAD2AVW7</accession>
<dbReference type="RefSeq" id="WP_316869024.1">
    <property type="nucleotide sequence ID" value="NZ_CATWAF010000002.1"/>
</dbReference>
<dbReference type="AlphaFoldDB" id="A0AAD2AVW7"/>
<name>A0AAD2AVW7_9RALS</name>
<protein>
    <recommendedName>
        <fullName evidence="3">TIR domain-containing protein</fullName>
    </recommendedName>
</protein>
<evidence type="ECO:0000313" key="1">
    <source>
        <dbReference type="EMBL" id="CAJ0690472.1"/>
    </source>
</evidence>
<keyword evidence="2" id="KW-1185">Reference proteome</keyword>
<gene>
    <name evidence="1" type="ORF">LMG18091_01283</name>
</gene>
<proteinExistence type="predicted"/>
<comment type="caution">
    <text evidence="1">The sequence shown here is derived from an EMBL/GenBank/DDBJ whole genome shotgun (WGS) entry which is preliminary data.</text>
</comment>
<dbReference type="SUPFAM" id="SSF52200">
    <property type="entry name" value="Toll/Interleukin receptor TIR domain"/>
    <property type="match status" value="1"/>
</dbReference>